<keyword evidence="1" id="KW-1133">Transmembrane helix</keyword>
<comment type="caution">
    <text evidence="2">The sequence shown here is derived from an EMBL/GenBank/DDBJ whole genome shotgun (WGS) entry which is preliminary data.</text>
</comment>
<feature type="transmembrane region" description="Helical" evidence="1">
    <location>
        <begin position="12"/>
        <end position="30"/>
    </location>
</feature>
<feature type="transmembrane region" description="Helical" evidence="1">
    <location>
        <begin position="66"/>
        <end position="86"/>
    </location>
</feature>
<gene>
    <name evidence="2" type="ORF">HUV48_11365</name>
</gene>
<dbReference type="RefSeq" id="WP_176267917.1">
    <property type="nucleotide sequence ID" value="NZ_JABWGV010000004.1"/>
</dbReference>
<evidence type="ECO:0000256" key="1">
    <source>
        <dbReference type="SAM" id="Phobius"/>
    </source>
</evidence>
<dbReference type="EMBL" id="JABWGV010000004">
    <property type="protein sequence ID" value="NVD45606.1"/>
    <property type="molecule type" value="Genomic_DNA"/>
</dbReference>
<protein>
    <submittedName>
        <fullName evidence="2">Pyridoxal phosphate biosynthetic protein</fullName>
    </submittedName>
</protein>
<sequence>MKAAPTPKAKLVFLAGALPFLMSLLLLGYAVNTGLLLKFAIAWPLFQLFGYYMTLNLAKGDVTHGLVVSQVALHYMVLALLGAILAKAL</sequence>
<proteinExistence type="predicted"/>
<evidence type="ECO:0000313" key="3">
    <source>
        <dbReference type="Proteomes" id="UP000561438"/>
    </source>
</evidence>
<dbReference type="AlphaFoldDB" id="A0A850H4M7"/>
<keyword evidence="1" id="KW-0472">Membrane</keyword>
<keyword evidence="3" id="KW-1185">Reference proteome</keyword>
<keyword evidence="1" id="KW-0812">Transmembrane</keyword>
<reference evidence="2 3" key="1">
    <citation type="submission" date="2020-06" db="EMBL/GenBank/DDBJ databases">
        <title>Altererythrobacter sp. HHU K3-1.</title>
        <authorList>
            <person name="Zhang D."/>
            <person name="Xue H."/>
        </authorList>
    </citation>
    <scope>NUCLEOTIDE SEQUENCE [LARGE SCALE GENOMIC DNA]</scope>
    <source>
        <strain evidence="2 3">HHU K3-1</strain>
    </source>
</reference>
<feature type="transmembrane region" description="Helical" evidence="1">
    <location>
        <begin position="36"/>
        <end position="54"/>
    </location>
</feature>
<evidence type="ECO:0000313" key="2">
    <source>
        <dbReference type="EMBL" id="NVD45606.1"/>
    </source>
</evidence>
<dbReference type="Proteomes" id="UP000561438">
    <property type="component" value="Unassembled WGS sequence"/>
</dbReference>
<accession>A0A850H4M7</accession>
<organism evidence="2 3">
    <name type="scientific">Qipengyuania atrilutea</name>
    <dbReference type="NCBI Taxonomy" id="2744473"/>
    <lineage>
        <taxon>Bacteria</taxon>
        <taxon>Pseudomonadati</taxon>
        <taxon>Pseudomonadota</taxon>
        <taxon>Alphaproteobacteria</taxon>
        <taxon>Sphingomonadales</taxon>
        <taxon>Erythrobacteraceae</taxon>
        <taxon>Qipengyuania</taxon>
    </lineage>
</organism>
<name>A0A850H4M7_9SPHN</name>